<keyword evidence="1 3" id="KW-0378">Hydrolase</keyword>
<dbReference type="GO" id="GO:0016787">
    <property type="term" value="F:hydrolase activity"/>
    <property type="evidence" value="ECO:0007669"/>
    <property type="project" value="UniProtKB-KW"/>
</dbReference>
<dbReference type="Pfam" id="PF07859">
    <property type="entry name" value="Abhydrolase_3"/>
    <property type="match status" value="1"/>
</dbReference>
<organism evidence="3 4">
    <name type="scientific">Rossellomorea vietnamensis</name>
    <dbReference type="NCBI Taxonomy" id="218284"/>
    <lineage>
        <taxon>Bacteria</taxon>
        <taxon>Bacillati</taxon>
        <taxon>Bacillota</taxon>
        <taxon>Bacilli</taxon>
        <taxon>Bacillales</taxon>
        <taxon>Bacillaceae</taxon>
        <taxon>Rossellomorea</taxon>
    </lineage>
</organism>
<proteinExistence type="predicted"/>
<evidence type="ECO:0000256" key="1">
    <source>
        <dbReference type="ARBA" id="ARBA00022801"/>
    </source>
</evidence>
<dbReference type="PANTHER" id="PTHR48081:SF8">
    <property type="entry name" value="ALPHA_BETA HYDROLASE FOLD-3 DOMAIN-CONTAINING PROTEIN-RELATED"/>
    <property type="match status" value="1"/>
</dbReference>
<name>A0A5D4K8H9_9BACI</name>
<evidence type="ECO:0000259" key="2">
    <source>
        <dbReference type="Pfam" id="PF07859"/>
    </source>
</evidence>
<dbReference type="Proteomes" id="UP000323317">
    <property type="component" value="Unassembled WGS sequence"/>
</dbReference>
<comment type="caution">
    <text evidence="3">The sequence shown here is derived from an EMBL/GenBank/DDBJ whole genome shotgun (WGS) entry which is preliminary data.</text>
</comment>
<accession>A0A5D4K8H9</accession>
<dbReference type="AlphaFoldDB" id="A0A5D4K8H9"/>
<dbReference type="InterPro" id="IPR050300">
    <property type="entry name" value="GDXG_lipolytic_enzyme"/>
</dbReference>
<gene>
    <name evidence="3" type="ORF">FZC79_18305</name>
</gene>
<reference evidence="3 4" key="1">
    <citation type="submission" date="2019-08" db="EMBL/GenBank/DDBJ databases">
        <title>Bacillus genomes from the desert of Cuatro Cienegas, Coahuila.</title>
        <authorList>
            <person name="Olmedo-Alvarez G."/>
        </authorList>
    </citation>
    <scope>NUCLEOTIDE SEQUENCE [LARGE SCALE GENOMIC DNA]</scope>
    <source>
        <strain evidence="3 4">CH40_1T</strain>
    </source>
</reference>
<dbReference type="InterPro" id="IPR013094">
    <property type="entry name" value="AB_hydrolase_3"/>
</dbReference>
<dbReference type="InterPro" id="IPR029058">
    <property type="entry name" value="AB_hydrolase_fold"/>
</dbReference>
<sequence length="309" mass="35180">MNLYTYEKRRSIQSYLFERYLGLAMRNTKRGYSTIENTTRFVTETGEENIKPYAIGKVKLHSEVKDEMLENMKVFTINDRGSSKQKVILYIHGGAWVNQPVSFHWKFMDKMAQSLNAKIIAPIYPKVPHFNYSHTYPKLLEIYQDQLSSVENPQQLTIMGDSSGGNIALGLAQLLKEHDIPQPKDIILLSACVDMCLDNPQIADYERKDPMLSAGGMEVITKKWAADKNLQDPLISPIYGDLKGLAKISHFIGTHEGLYPDALKLAEKLTSEGIEHNTYVYPKMNHVFVVMPVPEARDAHQKIIHIINN</sequence>
<dbReference type="EMBL" id="VTEH01000017">
    <property type="protein sequence ID" value="TYR73588.1"/>
    <property type="molecule type" value="Genomic_DNA"/>
</dbReference>
<protein>
    <submittedName>
        <fullName evidence="3">Alpha/beta hydrolase</fullName>
    </submittedName>
</protein>
<dbReference type="RefSeq" id="WP_148948216.1">
    <property type="nucleotide sequence ID" value="NZ_VTEH01000017.1"/>
</dbReference>
<dbReference type="SUPFAM" id="SSF53474">
    <property type="entry name" value="alpha/beta-Hydrolases"/>
    <property type="match status" value="1"/>
</dbReference>
<evidence type="ECO:0000313" key="3">
    <source>
        <dbReference type="EMBL" id="TYR73588.1"/>
    </source>
</evidence>
<feature type="domain" description="Alpha/beta hydrolase fold-3" evidence="2">
    <location>
        <begin position="88"/>
        <end position="289"/>
    </location>
</feature>
<evidence type="ECO:0000313" key="4">
    <source>
        <dbReference type="Proteomes" id="UP000323317"/>
    </source>
</evidence>
<dbReference type="Gene3D" id="3.40.50.1820">
    <property type="entry name" value="alpha/beta hydrolase"/>
    <property type="match status" value="1"/>
</dbReference>
<dbReference type="PANTHER" id="PTHR48081">
    <property type="entry name" value="AB HYDROLASE SUPERFAMILY PROTEIN C4A8.06C"/>
    <property type="match status" value="1"/>
</dbReference>